<evidence type="ECO:0008006" key="3">
    <source>
        <dbReference type="Google" id="ProtNLM"/>
    </source>
</evidence>
<organism evidence="1 2">
    <name type="scientific">Streptococcus sanguinis</name>
    <dbReference type="NCBI Taxonomy" id="1305"/>
    <lineage>
        <taxon>Bacteria</taxon>
        <taxon>Bacillati</taxon>
        <taxon>Bacillota</taxon>
        <taxon>Bacilli</taxon>
        <taxon>Lactobacillales</taxon>
        <taxon>Streptococcaceae</taxon>
        <taxon>Streptococcus</taxon>
    </lineage>
</organism>
<evidence type="ECO:0000313" key="2">
    <source>
        <dbReference type="Proteomes" id="UP000269317"/>
    </source>
</evidence>
<dbReference type="EMBL" id="RJML01000016">
    <property type="protein sequence ID" value="RSI07173.1"/>
    <property type="molecule type" value="Genomic_DNA"/>
</dbReference>
<name>A0A427Z4K5_STRSA</name>
<accession>A0A427Z4K5</accession>
<protein>
    <recommendedName>
        <fullName evidence="3">LXG domain-containing protein</fullName>
    </recommendedName>
</protein>
<dbReference type="RefSeq" id="WP_125341757.1">
    <property type="nucleotide sequence ID" value="NZ_CP076614.1"/>
</dbReference>
<comment type="caution">
    <text evidence="1">The sequence shown here is derived from an EMBL/GenBank/DDBJ whole genome shotgun (WGS) entry which is preliminary data.</text>
</comment>
<dbReference type="AlphaFoldDB" id="A0A427Z4K5"/>
<proteinExistence type="predicted"/>
<sequence>MTVKVKNISGLEDYGTSIHRFAGKFEEASHDTMREFNTSLQGEKADAINAFFERLNSIQNSVFSQAPEAMRTYGQHIFTFTGDIKGLGFSSHAHTDDDAMNTLTESLRTSQRNMISIVQSDLVALFDEAIEAMGEGDSDLGDFDAQADSYISDEVSARKETHSGIMSAHSSLVSSVSGSSSTFASLTATTQNAKAVASFSPRELLDAIKRGDLSRETMGYLTAVYTNDDVEIIKVMISESTYKEKEKFFEDLANAKVKKAGLPVMMLIDRRLEKASDEGNVNYLDAFFSTLSNRDTKDLQLYSAKLSAGIDVIVDGINSQGQSLRKTLPKEYNKEQFEAFMQAEAEAGGRLKALKESSVRYGQINSILQYMHAEKFGKQYITAKNVSLGNGEVGDFTATIQRSFKKGSLKFENGEYVFGVQDMGIDRKSASQTKVVSSNDILDILKDLDKMGELRKQKENLWMETAYNTTKNIVSSNPIAGFFWDIMEAAATTKEEKELLTEVTKTGLNGLDEVELQKYNTLKTYAGNIAGGVIDHFGKAQEISEELSKLDKKILAKQFDVGGVAIKEGENSYKTVITDPRYDFEANLRMADLQQNGLRGYNFRQLLQKNNNNIEATLKDLKKADETIQAIGPSDPYTEEMKSLLTGESKQTIEDLGGEKIVKGLERFEEITKSNEDYMFNWTDYNTNENLYFNRLVGIETKIGEAR</sequence>
<dbReference type="Proteomes" id="UP000269317">
    <property type="component" value="Unassembled WGS sequence"/>
</dbReference>
<reference evidence="1 2" key="1">
    <citation type="submission" date="2018-11" db="EMBL/GenBank/DDBJ databases">
        <title>Species Designations Belie Phenotypic and Genotypic Heterogeneity in Oral Streptococci.</title>
        <authorList>
            <person name="Velsko I."/>
        </authorList>
    </citation>
    <scope>NUCLEOTIDE SEQUENCE [LARGE SCALE GENOMIC DNA]</scope>
    <source>
        <strain evidence="1 2">KLC03</strain>
    </source>
</reference>
<gene>
    <name evidence="1" type="ORF">D8887_11500</name>
</gene>
<evidence type="ECO:0000313" key="1">
    <source>
        <dbReference type="EMBL" id="RSI07173.1"/>
    </source>
</evidence>